<dbReference type="EMBL" id="CP090166">
    <property type="protein sequence ID" value="UJO17021.1"/>
    <property type="molecule type" value="Genomic_DNA"/>
</dbReference>
<dbReference type="PRINTS" id="PR00368">
    <property type="entry name" value="FADPNR"/>
</dbReference>
<evidence type="ECO:0000256" key="1">
    <source>
        <dbReference type="ARBA" id="ARBA00001974"/>
    </source>
</evidence>
<keyword evidence="6" id="KW-0274">FAD</keyword>
<evidence type="ECO:0000256" key="7">
    <source>
        <dbReference type="ARBA" id="ARBA00023002"/>
    </source>
</evidence>
<reference evidence="11" key="1">
    <citation type="submission" date="2021-12" db="EMBL/GenBank/DDBJ databases">
        <authorList>
            <person name="Zaccaron A."/>
            <person name="Stergiopoulos I."/>
        </authorList>
    </citation>
    <scope>NUCLEOTIDE SEQUENCE</scope>
    <source>
        <strain evidence="11">Race5_Kim</strain>
    </source>
</reference>
<evidence type="ECO:0000256" key="5">
    <source>
        <dbReference type="ARBA" id="ARBA00022723"/>
    </source>
</evidence>
<gene>
    <name evidence="11" type="ORF">CLAFUR5_04691</name>
</gene>
<evidence type="ECO:0000256" key="6">
    <source>
        <dbReference type="ARBA" id="ARBA00022827"/>
    </source>
</evidence>
<dbReference type="Gene3D" id="3.30.390.30">
    <property type="match status" value="1"/>
</dbReference>
<dbReference type="GO" id="GO:0046872">
    <property type="term" value="F:metal ion binding"/>
    <property type="evidence" value="ECO:0007669"/>
    <property type="project" value="UniProtKB-KW"/>
</dbReference>
<keyword evidence="5" id="KW-0479">Metal-binding</keyword>
<comment type="cofactor">
    <cofactor evidence="1">
        <name>FAD</name>
        <dbReference type="ChEBI" id="CHEBI:57692"/>
    </cofactor>
</comment>
<dbReference type="PANTHER" id="PTHR43557">
    <property type="entry name" value="APOPTOSIS-INDUCING FACTOR 1"/>
    <property type="match status" value="1"/>
</dbReference>
<dbReference type="InterPro" id="IPR016156">
    <property type="entry name" value="FAD/NAD-linked_Rdtase_dimer_sf"/>
</dbReference>
<dbReference type="GO" id="GO:0051537">
    <property type="term" value="F:2 iron, 2 sulfur cluster binding"/>
    <property type="evidence" value="ECO:0007669"/>
    <property type="project" value="UniProtKB-KW"/>
</dbReference>
<evidence type="ECO:0000313" key="12">
    <source>
        <dbReference type="Proteomes" id="UP000756132"/>
    </source>
</evidence>
<dbReference type="PROSITE" id="PS51296">
    <property type="entry name" value="RIESKE"/>
    <property type="match status" value="1"/>
</dbReference>
<dbReference type="OrthoDB" id="6029at2759"/>
<dbReference type="KEGG" id="ffu:CLAFUR5_04691"/>
<dbReference type="SUPFAM" id="SSF55424">
    <property type="entry name" value="FAD/NAD-linked reductases, dimerisation (C-terminal) domain"/>
    <property type="match status" value="1"/>
</dbReference>
<dbReference type="Pfam" id="PF07992">
    <property type="entry name" value="Pyr_redox_2"/>
    <property type="match status" value="1"/>
</dbReference>
<name>A0A9Q8LGJ9_PASFU</name>
<proteinExistence type="inferred from homology"/>
<dbReference type="InterPro" id="IPR036922">
    <property type="entry name" value="Rieske_2Fe-2S_sf"/>
</dbReference>
<dbReference type="PRINTS" id="PR00411">
    <property type="entry name" value="PNDRDTASEI"/>
</dbReference>
<dbReference type="Pfam" id="PF00355">
    <property type="entry name" value="Rieske"/>
    <property type="match status" value="1"/>
</dbReference>
<dbReference type="Proteomes" id="UP000756132">
    <property type="component" value="Chromosome 4"/>
</dbReference>
<dbReference type="Gene3D" id="3.50.50.60">
    <property type="entry name" value="FAD/NAD(P)-binding domain"/>
    <property type="match status" value="2"/>
</dbReference>
<dbReference type="SUPFAM" id="SSF50022">
    <property type="entry name" value="ISP domain"/>
    <property type="match status" value="1"/>
</dbReference>
<evidence type="ECO:0000256" key="4">
    <source>
        <dbReference type="ARBA" id="ARBA00022714"/>
    </source>
</evidence>
<reference evidence="11" key="2">
    <citation type="journal article" date="2022" name="Microb. Genom.">
        <title>A chromosome-scale genome assembly of the tomato pathogen Cladosporium fulvum reveals a compartmentalized genome architecture and the presence of a dispensable chromosome.</title>
        <authorList>
            <person name="Zaccaron A.Z."/>
            <person name="Chen L.H."/>
            <person name="Samaras A."/>
            <person name="Stergiopoulos I."/>
        </authorList>
    </citation>
    <scope>NUCLEOTIDE SEQUENCE</scope>
    <source>
        <strain evidence="11">Race5_Kim</strain>
    </source>
</reference>
<dbReference type="GeneID" id="71984569"/>
<keyword evidence="4" id="KW-0001">2Fe-2S</keyword>
<dbReference type="SUPFAM" id="SSF51905">
    <property type="entry name" value="FAD/NAD(P)-binding domain"/>
    <property type="match status" value="2"/>
</dbReference>
<keyword evidence="8" id="KW-0408">Iron</keyword>
<dbReference type="Gene3D" id="2.102.10.10">
    <property type="entry name" value="Rieske [2Fe-2S] iron-sulphur domain"/>
    <property type="match status" value="1"/>
</dbReference>
<dbReference type="AlphaFoldDB" id="A0A9Q8LGJ9"/>
<keyword evidence="9" id="KW-0411">Iron-sulfur</keyword>
<accession>A0A9Q8LGJ9</accession>
<evidence type="ECO:0000259" key="10">
    <source>
        <dbReference type="PROSITE" id="PS51296"/>
    </source>
</evidence>
<keyword evidence="12" id="KW-1185">Reference proteome</keyword>
<sequence length="595" mass="64405">MQSTRTFVSSLLRRPYTQPLTAAKQSFTARPTRPFSATTRAMATEYKLKGITSLDGLKNGQTQEVEVEGVEEGKVLLAKVKDEVHALSPKCTHYGAPLSKGVLTPDGRLTCPWHGACFDVKTGDIEDAPAPNPLQKFKIVQKDGEVYIKGSREQILANKRTLNIKCQAKGNDHVVIIGRGSGAFGAIDGLRAGGYTGHITSIAEEDYPPIDRTKLSKALITDVSSIQWRTPETYKEADVTFVQGLAESVDFSGQKVKTKNGKEFSYTKLILASGGTPRHLPLDGLKDDLKNVFLLRTPQHTQEIMKAAGEDGAKKVVVIGSSFIGMEVGNALAGKKHNVSIIGMESEPMERVMGTQVGSIFRKILEQNGVKFYMGASVEKGEPSSRDPSSIGSVVLKDGTKLEADFVIEGVGVRPSTDYLQNNSSINLEKDGSVSVDDSFAVKGLKDVWAIGDIATYPYNGPGGNGKPVRIEHWNVAQNMGRSVALSINSPGSKPKAFIPVFWSALGAQLRYCGHTPNGFDDVTIHGNTDVSEGKQSFVAYYNKGEDIVAVASMMRDPYMTQSAELMRRGKMPTKSEIAKGVDIMEISVPAEVKI</sequence>
<evidence type="ECO:0000256" key="3">
    <source>
        <dbReference type="ARBA" id="ARBA00022630"/>
    </source>
</evidence>
<dbReference type="InterPro" id="IPR023753">
    <property type="entry name" value="FAD/NAD-binding_dom"/>
</dbReference>
<evidence type="ECO:0000313" key="11">
    <source>
        <dbReference type="EMBL" id="UJO17021.1"/>
    </source>
</evidence>
<dbReference type="GO" id="GO:0016651">
    <property type="term" value="F:oxidoreductase activity, acting on NAD(P)H"/>
    <property type="evidence" value="ECO:0007669"/>
    <property type="project" value="TreeGrafter"/>
</dbReference>
<keyword evidence="3" id="KW-0285">Flavoprotein</keyword>
<dbReference type="InterPro" id="IPR050446">
    <property type="entry name" value="FAD-oxidoreductase/Apoptosis"/>
</dbReference>
<dbReference type="RefSeq" id="XP_047761387.1">
    <property type="nucleotide sequence ID" value="XM_047903839.1"/>
</dbReference>
<keyword evidence="7" id="KW-0560">Oxidoreductase</keyword>
<feature type="domain" description="Rieske" evidence="10">
    <location>
        <begin position="49"/>
        <end position="148"/>
    </location>
</feature>
<dbReference type="CDD" id="cd03478">
    <property type="entry name" value="Rieske_AIFL_N"/>
    <property type="match status" value="1"/>
</dbReference>
<dbReference type="InterPro" id="IPR036188">
    <property type="entry name" value="FAD/NAD-bd_sf"/>
</dbReference>
<comment type="similarity">
    <text evidence="2">Belongs to the FAD-dependent oxidoreductase family.</text>
</comment>
<dbReference type="InterPro" id="IPR017941">
    <property type="entry name" value="Rieske_2Fe-2S"/>
</dbReference>
<evidence type="ECO:0000256" key="9">
    <source>
        <dbReference type="ARBA" id="ARBA00023014"/>
    </source>
</evidence>
<dbReference type="PANTHER" id="PTHR43557:SF2">
    <property type="entry name" value="RIESKE DOMAIN-CONTAINING PROTEIN-RELATED"/>
    <property type="match status" value="1"/>
</dbReference>
<evidence type="ECO:0000256" key="8">
    <source>
        <dbReference type="ARBA" id="ARBA00023004"/>
    </source>
</evidence>
<evidence type="ECO:0000256" key="2">
    <source>
        <dbReference type="ARBA" id="ARBA00006442"/>
    </source>
</evidence>
<organism evidence="11 12">
    <name type="scientific">Passalora fulva</name>
    <name type="common">Tomato leaf mold</name>
    <name type="synonym">Cladosporium fulvum</name>
    <dbReference type="NCBI Taxonomy" id="5499"/>
    <lineage>
        <taxon>Eukaryota</taxon>
        <taxon>Fungi</taxon>
        <taxon>Dikarya</taxon>
        <taxon>Ascomycota</taxon>
        <taxon>Pezizomycotina</taxon>
        <taxon>Dothideomycetes</taxon>
        <taxon>Dothideomycetidae</taxon>
        <taxon>Mycosphaerellales</taxon>
        <taxon>Mycosphaerellaceae</taxon>
        <taxon>Fulvia</taxon>
    </lineage>
</organism>
<dbReference type="GO" id="GO:0005737">
    <property type="term" value="C:cytoplasm"/>
    <property type="evidence" value="ECO:0007669"/>
    <property type="project" value="TreeGrafter"/>
</dbReference>
<protein>
    <submittedName>
        <fullName evidence="11">Apoptosis-inducing factor 1</fullName>
    </submittedName>
</protein>